<protein>
    <submittedName>
        <fullName evidence="8">ABC transporter substrate-binding protein</fullName>
    </submittedName>
</protein>
<feature type="domain" description="Solute-binding protein family 5" evidence="7">
    <location>
        <begin position="145"/>
        <end position="651"/>
    </location>
</feature>
<comment type="caution">
    <text evidence="8">The sequence shown here is derived from an EMBL/GenBank/DDBJ whole genome shotgun (WGS) entry which is preliminary data.</text>
</comment>
<dbReference type="Pfam" id="PF00496">
    <property type="entry name" value="SBP_bac_5"/>
    <property type="match status" value="1"/>
</dbReference>
<dbReference type="InterPro" id="IPR000914">
    <property type="entry name" value="SBP_5_dom"/>
</dbReference>
<feature type="chain" id="PRO_5039296443" evidence="6">
    <location>
        <begin position="24"/>
        <end position="739"/>
    </location>
</feature>
<dbReference type="SUPFAM" id="SSF53850">
    <property type="entry name" value="Periplasmic binding protein-like II"/>
    <property type="match status" value="1"/>
</dbReference>
<dbReference type="InterPro" id="IPR039424">
    <property type="entry name" value="SBP_5"/>
</dbReference>
<evidence type="ECO:0000256" key="5">
    <source>
        <dbReference type="SAM" id="MobiDB-lite"/>
    </source>
</evidence>
<feature type="compositionally biased region" description="Basic and acidic residues" evidence="5">
    <location>
        <begin position="32"/>
        <end position="57"/>
    </location>
</feature>
<feature type="coiled-coil region" evidence="4">
    <location>
        <begin position="282"/>
        <end position="317"/>
    </location>
</feature>
<keyword evidence="9" id="KW-1185">Reference proteome</keyword>
<dbReference type="EMBL" id="QVEU01000005">
    <property type="protein sequence ID" value="RGB75482.1"/>
    <property type="molecule type" value="Genomic_DNA"/>
</dbReference>
<name>A0A3E2TI31_9FIRM</name>
<feature type="compositionally biased region" description="Basic and acidic residues" evidence="5">
    <location>
        <begin position="65"/>
        <end position="75"/>
    </location>
</feature>
<dbReference type="GO" id="GO:1904680">
    <property type="term" value="F:peptide transmembrane transporter activity"/>
    <property type="evidence" value="ECO:0007669"/>
    <property type="project" value="TreeGrafter"/>
</dbReference>
<dbReference type="CDD" id="cd00995">
    <property type="entry name" value="PBP2_NikA_DppA_OppA_like"/>
    <property type="match status" value="1"/>
</dbReference>
<keyword evidence="4" id="KW-0175">Coiled coil</keyword>
<dbReference type="Proteomes" id="UP000261011">
    <property type="component" value="Unassembled WGS sequence"/>
</dbReference>
<feature type="signal peptide" evidence="6">
    <location>
        <begin position="1"/>
        <end position="23"/>
    </location>
</feature>
<evidence type="ECO:0000256" key="4">
    <source>
        <dbReference type="SAM" id="Coils"/>
    </source>
</evidence>
<evidence type="ECO:0000256" key="3">
    <source>
        <dbReference type="ARBA" id="ARBA00022729"/>
    </source>
</evidence>
<evidence type="ECO:0000256" key="6">
    <source>
        <dbReference type="SAM" id="SignalP"/>
    </source>
</evidence>
<evidence type="ECO:0000256" key="2">
    <source>
        <dbReference type="ARBA" id="ARBA00022448"/>
    </source>
</evidence>
<dbReference type="PROSITE" id="PS51257">
    <property type="entry name" value="PROKAR_LIPOPROTEIN"/>
    <property type="match status" value="1"/>
</dbReference>
<dbReference type="Gene3D" id="3.10.105.10">
    <property type="entry name" value="Dipeptide-binding Protein, Domain 3"/>
    <property type="match status" value="1"/>
</dbReference>
<keyword evidence="3 6" id="KW-0732">Signal</keyword>
<dbReference type="GO" id="GO:0015833">
    <property type="term" value="P:peptide transport"/>
    <property type="evidence" value="ECO:0007669"/>
    <property type="project" value="TreeGrafter"/>
</dbReference>
<dbReference type="AlphaFoldDB" id="A0A3E2TI31"/>
<evidence type="ECO:0000259" key="7">
    <source>
        <dbReference type="Pfam" id="PF00496"/>
    </source>
</evidence>
<sequence length="739" mass="83501">MKMKKVFSSLMALGLATTLAACGGGNDSINTSDEKDKKSDVEKTDESKSEDTSKIDEDSTELGNEEDKQGLSEKDKAELADFNNVTGDDTLVIGTSEMSGDFFEGWSNNSYDVIVRRLIGTEGTNSYATAVVDESGQWVNNDTVLAEEPKKVENEDGSKTITYKLNKDLKWSDGKPVTADDYLFYSLLFSDSSYIPVTGATAVGKDSLKGYEAFHDTSNPAEEFEGLEKIDDYTFSVTIDSSFLPYYEESYLAQQVPFPMHVVTDNLSINDNGKKLVVKDGYEVTEEDKKAYKESIEKQIENLNKQFEEENEGSEVDEESQKAHDEAIASLKERLNADVDPIQQLKEQAMLKVANEYRLNPSVVCGPYVFDSYSNNMAKLSLNENYKGNFKGEKASIPHVIVQFVNKNIAIDLLENGNIDIWQDETEGGQIEHMRSAADEGKIKYNTYDRNGYGNVAFLTDRGSTQYKEVRQAIAHLMDRNSFVQQFAGGYGVVTNAMYGTSQWMYKERGADLENNPELVNYQLNLDEANELLDKSPYKYESDGKTAWDKSKADDLFSKDSDGFDYYRYDEKGDRLVVNQYGSDESPITTLISNQVPNNAKQVGMEYNVTAGSFATLLDYYYNPTENAEYTAFNMGQSFEPPFDPYYQFNSKGFDNHTKTNDSKGDEVTESLRKTDPEDKEGYLDKWEDFQLWYNDYLPEIPLYSNQYHTGYTNRVQGFDINTPQWPASYQINAMSLSK</sequence>
<evidence type="ECO:0000256" key="1">
    <source>
        <dbReference type="ARBA" id="ARBA00005695"/>
    </source>
</evidence>
<comment type="similarity">
    <text evidence="1">Belongs to the bacterial solute-binding protein 5 family.</text>
</comment>
<dbReference type="PANTHER" id="PTHR30290">
    <property type="entry name" value="PERIPLASMIC BINDING COMPONENT OF ABC TRANSPORTER"/>
    <property type="match status" value="1"/>
</dbReference>
<accession>A0A3E2TI31</accession>
<proteinExistence type="inferred from homology"/>
<gene>
    <name evidence="8" type="ORF">DXA39_06655</name>
</gene>
<keyword evidence="2" id="KW-0813">Transport</keyword>
<dbReference type="RefSeq" id="WP_117521932.1">
    <property type="nucleotide sequence ID" value="NZ_QVEU01000005.1"/>
</dbReference>
<organism evidence="8 9">
    <name type="scientific">Anaerococcus nagyae</name>
    <dbReference type="NCBI Taxonomy" id="1755241"/>
    <lineage>
        <taxon>Bacteria</taxon>
        <taxon>Bacillati</taxon>
        <taxon>Bacillota</taxon>
        <taxon>Tissierellia</taxon>
        <taxon>Tissierellales</taxon>
        <taxon>Peptoniphilaceae</taxon>
        <taxon>Anaerococcus</taxon>
    </lineage>
</organism>
<dbReference type="Gene3D" id="3.40.190.10">
    <property type="entry name" value="Periplasmic binding protein-like II"/>
    <property type="match status" value="1"/>
</dbReference>
<feature type="region of interest" description="Disordered" evidence="5">
    <location>
        <begin position="23"/>
        <end position="75"/>
    </location>
</feature>
<evidence type="ECO:0000313" key="8">
    <source>
        <dbReference type="EMBL" id="RGB75482.1"/>
    </source>
</evidence>
<dbReference type="OrthoDB" id="9772924at2"/>
<evidence type="ECO:0000313" key="9">
    <source>
        <dbReference type="Proteomes" id="UP000261011"/>
    </source>
</evidence>
<feature type="region of interest" description="Disordered" evidence="5">
    <location>
        <begin position="654"/>
        <end position="679"/>
    </location>
</feature>
<reference evidence="8 9" key="1">
    <citation type="submission" date="2018-08" db="EMBL/GenBank/DDBJ databases">
        <title>A genome reference for cultivated species of the human gut microbiota.</title>
        <authorList>
            <person name="Zou Y."/>
            <person name="Xue W."/>
            <person name="Luo G."/>
        </authorList>
    </citation>
    <scope>NUCLEOTIDE SEQUENCE [LARGE SCALE GENOMIC DNA]</scope>
    <source>
        <strain evidence="8 9">OF01-3</strain>
    </source>
</reference>
<dbReference type="PANTHER" id="PTHR30290:SF9">
    <property type="entry name" value="OLIGOPEPTIDE-BINDING PROTEIN APPA"/>
    <property type="match status" value="1"/>
</dbReference>